<keyword evidence="4 5" id="KW-0472">Membrane</keyword>
<dbReference type="PANTHER" id="PTHR43839:SF1">
    <property type="entry name" value="OPPC IN A BINDING PROTEIN-DEPENDENT TRANSPORT SYSTEM"/>
    <property type="match status" value="1"/>
</dbReference>
<feature type="domain" description="ABC transmembrane type-1" evidence="6">
    <location>
        <begin position="169"/>
        <end position="367"/>
    </location>
</feature>
<evidence type="ECO:0000256" key="3">
    <source>
        <dbReference type="ARBA" id="ARBA00022989"/>
    </source>
</evidence>
<comment type="similarity">
    <text evidence="5">Belongs to the binding-protein-dependent transport system permease family.</text>
</comment>
<sequence length="380" mass="42082">MRNPTASAGTAARREVRKPQSQYGIAWRQFKKHRLAQIGGGVLILLYLLAIFAGFIAPNGLSVYSTETITAFHPPTPIHVRDPDTGRWTRPFVYGYKEELNLTTFQNEYKPDKAQRYPIYYFVKGDKYRILGFIPADLHLFGTKEQNKVFLFGGDKLGRDLFSRTLYAGQISLTIGIAAVLISTILGVILGALAAYFGGWVDNIVMRATEVLSAVPDLFLLISLRALFPIDINPIFALYIIIGILAFIGWGGLARTVRGQLLSVREMDYVAAATSLGANDRRIIFRHMLPALSTYLIVTLSLAIPSYILTESGLSFLGIGAVEPYASWGSLLTAAQEGGFSSFTDRPWVLIPGFFIVLTVLCFQLLGDGLRDAFDPRKRQ</sequence>
<evidence type="ECO:0000259" key="6">
    <source>
        <dbReference type="PROSITE" id="PS50928"/>
    </source>
</evidence>
<proteinExistence type="inferred from homology"/>
<keyword evidence="5" id="KW-0813">Transport</keyword>
<evidence type="ECO:0000313" key="8">
    <source>
        <dbReference type="Proteomes" id="UP000248326"/>
    </source>
</evidence>
<dbReference type="GO" id="GO:0005886">
    <property type="term" value="C:plasma membrane"/>
    <property type="evidence" value="ECO:0007669"/>
    <property type="project" value="UniProtKB-SubCell"/>
</dbReference>
<feature type="transmembrane region" description="Helical" evidence="5">
    <location>
        <begin position="289"/>
        <end position="308"/>
    </location>
</feature>
<accession>A0A318S8H2</accession>
<feature type="transmembrane region" description="Helical" evidence="5">
    <location>
        <begin position="236"/>
        <end position="257"/>
    </location>
</feature>
<dbReference type="SUPFAM" id="SSF161098">
    <property type="entry name" value="MetI-like"/>
    <property type="match status" value="1"/>
</dbReference>
<dbReference type="AlphaFoldDB" id="A0A318S8H2"/>
<keyword evidence="8" id="KW-1185">Reference proteome</keyword>
<evidence type="ECO:0000256" key="2">
    <source>
        <dbReference type="ARBA" id="ARBA00022692"/>
    </source>
</evidence>
<dbReference type="Pfam" id="PF12911">
    <property type="entry name" value="OppC_N"/>
    <property type="match status" value="1"/>
</dbReference>
<evidence type="ECO:0000256" key="4">
    <source>
        <dbReference type="ARBA" id="ARBA00023136"/>
    </source>
</evidence>
<comment type="subcellular location">
    <subcellularLocation>
        <location evidence="5">Cell membrane</location>
        <topology evidence="5">Multi-pass membrane protein</topology>
    </subcellularLocation>
    <subcellularLocation>
        <location evidence="1">Membrane</location>
        <topology evidence="1">Multi-pass membrane protein</topology>
    </subcellularLocation>
</comment>
<dbReference type="PROSITE" id="PS50928">
    <property type="entry name" value="ABC_TM1"/>
    <property type="match status" value="1"/>
</dbReference>
<dbReference type="InterPro" id="IPR025966">
    <property type="entry name" value="OppC_N"/>
</dbReference>
<gene>
    <name evidence="7" type="ORF">DES52_109106</name>
</gene>
<protein>
    <submittedName>
        <fullName evidence="7">Peptide/nickel transport system permease protein</fullName>
    </submittedName>
</protein>
<dbReference type="RefSeq" id="WP_110887129.1">
    <property type="nucleotide sequence ID" value="NZ_QJSX01000009.1"/>
</dbReference>
<dbReference type="OrthoDB" id="9797472at2"/>
<dbReference type="Pfam" id="PF00528">
    <property type="entry name" value="BPD_transp_1"/>
    <property type="match status" value="1"/>
</dbReference>
<keyword evidence="3 5" id="KW-1133">Transmembrane helix</keyword>
<evidence type="ECO:0000313" key="7">
    <source>
        <dbReference type="EMBL" id="PYE53333.1"/>
    </source>
</evidence>
<dbReference type="PANTHER" id="PTHR43839">
    <property type="entry name" value="OPPC IN A BINDING PROTEIN-DEPENDENT TRANSPORT SYSTEM"/>
    <property type="match status" value="1"/>
</dbReference>
<comment type="caution">
    <text evidence="7">The sequence shown here is derived from an EMBL/GenBank/DDBJ whole genome shotgun (WGS) entry which is preliminary data.</text>
</comment>
<feature type="transmembrane region" description="Helical" evidence="5">
    <location>
        <begin position="35"/>
        <end position="57"/>
    </location>
</feature>
<evidence type="ECO:0000256" key="5">
    <source>
        <dbReference type="RuleBase" id="RU363032"/>
    </source>
</evidence>
<feature type="transmembrane region" description="Helical" evidence="5">
    <location>
        <begin position="171"/>
        <end position="199"/>
    </location>
</feature>
<dbReference type="GO" id="GO:0055085">
    <property type="term" value="P:transmembrane transport"/>
    <property type="evidence" value="ECO:0007669"/>
    <property type="project" value="InterPro"/>
</dbReference>
<name>A0A318S8H2_9DEIO</name>
<feature type="transmembrane region" description="Helical" evidence="5">
    <location>
        <begin position="348"/>
        <end position="370"/>
    </location>
</feature>
<dbReference type="InterPro" id="IPR035906">
    <property type="entry name" value="MetI-like_sf"/>
</dbReference>
<feature type="transmembrane region" description="Helical" evidence="5">
    <location>
        <begin position="211"/>
        <end position="230"/>
    </location>
</feature>
<reference evidence="7 8" key="1">
    <citation type="submission" date="2018-06" db="EMBL/GenBank/DDBJ databases">
        <title>Genomic Encyclopedia of Type Strains, Phase IV (KMG-IV): sequencing the most valuable type-strain genomes for metagenomic binning, comparative biology and taxonomic classification.</title>
        <authorList>
            <person name="Goeker M."/>
        </authorList>
    </citation>
    <scope>NUCLEOTIDE SEQUENCE [LARGE SCALE GENOMIC DNA]</scope>
    <source>
        <strain evidence="7 8">DSM 18048</strain>
    </source>
</reference>
<organism evidence="7 8">
    <name type="scientific">Deinococcus yavapaiensis KR-236</name>
    <dbReference type="NCBI Taxonomy" id="694435"/>
    <lineage>
        <taxon>Bacteria</taxon>
        <taxon>Thermotogati</taxon>
        <taxon>Deinococcota</taxon>
        <taxon>Deinococci</taxon>
        <taxon>Deinococcales</taxon>
        <taxon>Deinococcaceae</taxon>
        <taxon>Deinococcus</taxon>
    </lineage>
</organism>
<dbReference type="Gene3D" id="1.10.3720.10">
    <property type="entry name" value="MetI-like"/>
    <property type="match status" value="1"/>
</dbReference>
<dbReference type="Proteomes" id="UP000248326">
    <property type="component" value="Unassembled WGS sequence"/>
</dbReference>
<dbReference type="EMBL" id="QJSX01000009">
    <property type="protein sequence ID" value="PYE53333.1"/>
    <property type="molecule type" value="Genomic_DNA"/>
</dbReference>
<dbReference type="InterPro" id="IPR000515">
    <property type="entry name" value="MetI-like"/>
</dbReference>
<keyword evidence="2 5" id="KW-0812">Transmembrane</keyword>
<dbReference type="CDD" id="cd06261">
    <property type="entry name" value="TM_PBP2"/>
    <property type="match status" value="1"/>
</dbReference>
<evidence type="ECO:0000256" key="1">
    <source>
        <dbReference type="ARBA" id="ARBA00004141"/>
    </source>
</evidence>